<reference evidence="2" key="1">
    <citation type="journal article" date="2021" name="PeerJ">
        <title>Extensive microbial diversity within the chicken gut microbiome revealed by metagenomics and culture.</title>
        <authorList>
            <person name="Gilroy R."/>
            <person name="Ravi A."/>
            <person name="Getino M."/>
            <person name="Pursley I."/>
            <person name="Horton D.L."/>
            <person name="Alikhan N.F."/>
            <person name="Baker D."/>
            <person name="Gharbi K."/>
            <person name="Hall N."/>
            <person name="Watson M."/>
            <person name="Adriaenssens E.M."/>
            <person name="Foster-Nyarko E."/>
            <person name="Jarju S."/>
            <person name="Secka A."/>
            <person name="Antonio M."/>
            <person name="Oren A."/>
            <person name="Chaudhuri R.R."/>
            <person name="La Ragione R."/>
            <person name="Hildebrand F."/>
            <person name="Pallen M.J."/>
        </authorList>
    </citation>
    <scope>NUCLEOTIDE SEQUENCE</scope>
    <source>
        <strain evidence="2">ChiBcolR8-3208</strain>
    </source>
</reference>
<proteinExistence type="predicted"/>
<comment type="caution">
    <text evidence="2">The sequence shown here is derived from an EMBL/GenBank/DDBJ whole genome shotgun (WGS) entry which is preliminary data.</text>
</comment>
<dbReference type="Proteomes" id="UP000824214">
    <property type="component" value="Unassembled WGS sequence"/>
</dbReference>
<dbReference type="Gene3D" id="3.20.20.150">
    <property type="entry name" value="Divalent-metal-dependent TIM barrel enzymes"/>
    <property type="match status" value="1"/>
</dbReference>
<evidence type="ECO:0000313" key="2">
    <source>
        <dbReference type="EMBL" id="HJB36791.1"/>
    </source>
</evidence>
<dbReference type="Pfam" id="PF01261">
    <property type="entry name" value="AP_endonuc_2"/>
    <property type="match status" value="1"/>
</dbReference>
<keyword evidence="2" id="KW-0413">Isomerase</keyword>
<organism evidence="2 3">
    <name type="scientific">Candidatus Acutalibacter ornithocaccae</name>
    <dbReference type="NCBI Taxonomy" id="2838416"/>
    <lineage>
        <taxon>Bacteria</taxon>
        <taxon>Bacillati</taxon>
        <taxon>Bacillota</taxon>
        <taxon>Clostridia</taxon>
        <taxon>Eubacteriales</taxon>
        <taxon>Acutalibacteraceae</taxon>
        <taxon>Acutalibacter</taxon>
    </lineage>
</organism>
<protein>
    <submittedName>
        <fullName evidence="2">Sugar phosphate isomerase/epimerase</fullName>
    </submittedName>
</protein>
<dbReference type="SUPFAM" id="SSF51658">
    <property type="entry name" value="Xylose isomerase-like"/>
    <property type="match status" value="1"/>
</dbReference>
<gene>
    <name evidence="2" type="ORF">H9942_01825</name>
</gene>
<dbReference type="GO" id="GO:0016853">
    <property type="term" value="F:isomerase activity"/>
    <property type="evidence" value="ECO:0007669"/>
    <property type="project" value="UniProtKB-KW"/>
</dbReference>
<dbReference type="InterPro" id="IPR050312">
    <property type="entry name" value="IolE/XylAMocC-like"/>
</dbReference>
<dbReference type="PANTHER" id="PTHR12110">
    <property type="entry name" value="HYDROXYPYRUVATE ISOMERASE"/>
    <property type="match status" value="1"/>
</dbReference>
<dbReference type="PANTHER" id="PTHR12110:SF47">
    <property type="match status" value="1"/>
</dbReference>
<sequence>MKTGVSTACLYPLEPERSLDLLLQLGYRRFEVFPNCMEELSPAYLRDLKGRAEAYGAEFVSLHPFTSAMESSLLFGDYPRRTREAFDFYRRYMAAAAYLGAKYVVIHGQPQGHGKLPDEGYWQRFGELYRIGYEEGAFPAQENVRQHRGAVPAFIAGMRQYLGEDCAFVLDVKQCRMAGVEIGDMARAMGPRLLHVHLSDGAPGRPCLLPGAGEMELTPFRRLLEGLGFGGVVVTEVYRDSFSQVEELANSLSYTKKAFETPIS</sequence>
<accession>A0A9D2LW80</accession>
<feature type="domain" description="Xylose isomerase-like TIM barrel" evidence="1">
    <location>
        <begin position="20"/>
        <end position="256"/>
    </location>
</feature>
<dbReference type="InterPro" id="IPR036237">
    <property type="entry name" value="Xyl_isomerase-like_sf"/>
</dbReference>
<dbReference type="InterPro" id="IPR013022">
    <property type="entry name" value="Xyl_isomerase-like_TIM-brl"/>
</dbReference>
<name>A0A9D2LW80_9FIRM</name>
<evidence type="ECO:0000313" key="3">
    <source>
        <dbReference type="Proteomes" id="UP000824214"/>
    </source>
</evidence>
<evidence type="ECO:0000259" key="1">
    <source>
        <dbReference type="Pfam" id="PF01261"/>
    </source>
</evidence>
<dbReference type="EMBL" id="DWXZ01000028">
    <property type="protein sequence ID" value="HJB36791.1"/>
    <property type="molecule type" value="Genomic_DNA"/>
</dbReference>
<reference evidence="2" key="2">
    <citation type="submission" date="2021-04" db="EMBL/GenBank/DDBJ databases">
        <authorList>
            <person name="Gilroy R."/>
        </authorList>
    </citation>
    <scope>NUCLEOTIDE SEQUENCE</scope>
    <source>
        <strain evidence="2">ChiBcolR8-3208</strain>
    </source>
</reference>
<dbReference type="AlphaFoldDB" id="A0A9D2LW80"/>